<keyword evidence="10 13" id="KW-0511">Multifunctional enzyme</keyword>
<dbReference type="STRING" id="1055526.BKIR_c135_0795"/>
<dbReference type="Proteomes" id="UP000003511">
    <property type="component" value="Unassembled WGS sequence"/>
</dbReference>
<feature type="region of interest" description="ACP-binding" evidence="13">
    <location>
        <begin position="258"/>
        <end position="262"/>
    </location>
</feature>
<evidence type="ECO:0000256" key="11">
    <source>
        <dbReference type="ARBA" id="ARBA00023315"/>
    </source>
</evidence>
<dbReference type="InterPro" id="IPR004655">
    <property type="entry name" value="FabH"/>
</dbReference>
<dbReference type="PANTHER" id="PTHR34069">
    <property type="entry name" value="3-OXOACYL-[ACYL-CARRIER-PROTEIN] SYNTHASE 3"/>
    <property type="match status" value="1"/>
</dbReference>
<evidence type="ECO:0000256" key="9">
    <source>
        <dbReference type="ARBA" id="ARBA00023160"/>
    </source>
</evidence>
<sequence>MAQSNLYSRVLGTGSYLPPAERVTNQDLADRLAKQGVETSDEWIVARTGIHARHFAAPNQTTSDLALVASQKAIEAAGIDPQSIDLIIVATSTPDFVFPSTACLLQNKLGIKNNGAAFDVQAVCSGFAYGVATADSFIRSGMNRTALIVGAETLSRILDFNDRTTCVLFGDGAGAVILQASEEPGVLSSALHADGSYADILCTPGNVNGGVVEGRAFLHMDGQAVFKLAVNVLEKVALEALDKAKLTPQDIDWLIPHQANIRIMQSTARKLHLPPERMVVTVGEHGNTSAASIPLALNVAVRDGRIKRGDNVLIEGVGGGFTWGASVIRY</sequence>
<dbReference type="GO" id="GO:0006633">
    <property type="term" value="P:fatty acid biosynthetic process"/>
    <property type="evidence" value="ECO:0007669"/>
    <property type="project" value="UniProtKB-UniRule"/>
</dbReference>
<reference evidence="16 17" key="1">
    <citation type="submission" date="2011-09" db="EMBL/GenBank/DDBJ databases">
        <authorList>
            <person name="Carlier A."/>
        </authorList>
    </citation>
    <scope>NUCLEOTIDE SEQUENCE [LARGE SCALE GENOMIC DNA]</scope>
    <source>
        <strain evidence="16 17">UZHbot1</strain>
    </source>
</reference>
<keyword evidence="6 13" id="KW-0808">Transferase</keyword>
<evidence type="ECO:0000256" key="13">
    <source>
        <dbReference type="HAMAP-Rule" id="MF_01815"/>
    </source>
</evidence>
<evidence type="ECO:0000256" key="7">
    <source>
        <dbReference type="ARBA" id="ARBA00022832"/>
    </source>
</evidence>
<reference evidence="16 17" key="2">
    <citation type="submission" date="2011-10" db="EMBL/GenBank/DDBJ databases">
        <title>Draft genome sequence of Candidatus Burkholderia kirkii.</title>
        <authorList>
            <person name="Carlier A.L."/>
            <person name="Eberl L."/>
        </authorList>
    </citation>
    <scope>NUCLEOTIDE SEQUENCE [LARGE SCALE GENOMIC DNA]</scope>
    <source>
        <strain evidence="16 17">UZHbot1</strain>
    </source>
</reference>
<dbReference type="UniPathway" id="UPA00094"/>
<dbReference type="GO" id="GO:0004315">
    <property type="term" value="F:3-oxoacyl-[acyl-carrier-protein] synthase activity"/>
    <property type="evidence" value="ECO:0007669"/>
    <property type="project" value="InterPro"/>
</dbReference>
<keyword evidence="5 13" id="KW-0444">Lipid biosynthesis</keyword>
<keyword evidence="11 13" id="KW-0012">Acyltransferase</keyword>
<dbReference type="InterPro" id="IPR016039">
    <property type="entry name" value="Thiolase-like"/>
</dbReference>
<dbReference type="GO" id="GO:0044550">
    <property type="term" value="P:secondary metabolite biosynthetic process"/>
    <property type="evidence" value="ECO:0007669"/>
    <property type="project" value="TreeGrafter"/>
</dbReference>
<dbReference type="InterPro" id="IPR013747">
    <property type="entry name" value="ACP_syn_III_C"/>
</dbReference>
<dbReference type="GO" id="GO:0033818">
    <property type="term" value="F:beta-ketoacyl-acyl-carrier-protein synthase III activity"/>
    <property type="evidence" value="ECO:0007669"/>
    <property type="project" value="UniProtKB-UniRule"/>
</dbReference>
<keyword evidence="7 13" id="KW-0276">Fatty acid metabolism</keyword>
<feature type="active site" evidence="13">
    <location>
        <position position="257"/>
    </location>
</feature>
<feature type="domain" description="Beta-ketoacyl-[acyl-carrier-protein] synthase III C-terminal" evidence="14">
    <location>
        <begin position="241"/>
        <end position="330"/>
    </location>
</feature>
<evidence type="ECO:0000256" key="12">
    <source>
        <dbReference type="ARBA" id="ARBA00051096"/>
    </source>
</evidence>
<dbReference type="EC" id="2.3.1.180" evidence="3 13"/>
<evidence type="ECO:0000259" key="14">
    <source>
        <dbReference type="Pfam" id="PF08541"/>
    </source>
</evidence>
<evidence type="ECO:0000256" key="4">
    <source>
        <dbReference type="ARBA" id="ARBA00022490"/>
    </source>
</evidence>
<evidence type="ECO:0000313" key="16">
    <source>
        <dbReference type="EMBL" id="CCD36366.1"/>
    </source>
</evidence>
<keyword evidence="17" id="KW-1185">Reference proteome</keyword>
<comment type="catalytic activity">
    <reaction evidence="12">
        <text>malonyl-[ACP] + acetyl-CoA + H(+) = 3-oxobutanoyl-[ACP] + CO2 + CoA</text>
        <dbReference type="Rhea" id="RHEA:12080"/>
        <dbReference type="Rhea" id="RHEA-COMP:9623"/>
        <dbReference type="Rhea" id="RHEA-COMP:9625"/>
        <dbReference type="ChEBI" id="CHEBI:15378"/>
        <dbReference type="ChEBI" id="CHEBI:16526"/>
        <dbReference type="ChEBI" id="CHEBI:57287"/>
        <dbReference type="ChEBI" id="CHEBI:57288"/>
        <dbReference type="ChEBI" id="CHEBI:78449"/>
        <dbReference type="ChEBI" id="CHEBI:78450"/>
        <dbReference type="EC" id="2.3.1.180"/>
    </reaction>
    <physiologicalReaction direction="left-to-right" evidence="12">
        <dbReference type="Rhea" id="RHEA:12081"/>
    </physiologicalReaction>
</comment>
<dbReference type="GO" id="GO:0005737">
    <property type="term" value="C:cytoplasm"/>
    <property type="evidence" value="ECO:0007669"/>
    <property type="project" value="UniProtKB-SubCell"/>
</dbReference>
<dbReference type="NCBIfam" id="NF006829">
    <property type="entry name" value="PRK09352.1"/>
    <property type="match status" value="1"/>
</dbReference>
<dbReference type="Pfam" id="PF08541">
    <property type="entry name" value="ACP_syn_III_C"/>
    <property type="match status" value="1"/>
</dbReference>
<evidence type="ECO:0000259" key="15">
    <source>
        <dbReference type="Pfam" id="PF08545"/>
    </source>
</evidence>
<evidence type="ECO:0000256" key="3">
    <source>
        <dbReference type="ARBA" id="ARBA00012333"/>
    </source>
</evidence>
<dbReference type="NCBIfam" id="TIGR00747">
    <property type="entry name" value="fabH"/>
    <property type="match status" value="1"/>
</dbReference>
<comment type="domain">
    <text evidence="13">The last Arg residue of the ACP-binding site is essential for the weak association between ACP/AcpP and FabH.</text>
</comment>
<evidence type="ECO:0000256" key="5">
    <source>
        <dbReference type="ARBA" id="ARBA00022516"/>
    </source>
</evidence>
<dbReference type="HAMAP" id="MF_01815">
    <property type="entry name" value="FabH"/>
    <property type="match status" value="1"/>
</dbReference>
<keyword evidence="4 13" id="KW-0963">Cytoplasm</keyword>
<dbReference type="Pfam" id="PF08545">
    <property type="entry name" value="ACP_syn_III"/>
    <property type="match status" value="1"/>
</dbReference>
<feature type="active site" evidence="13">
    <location>
        <position position="287"/>
    </location>
</feature>
<keyword evidence="9 13" id="KW-0275">Fatty acid biosynthesis</keyword>
<dbReference type="HOGENOM" id="CLU_039592_3_1_4"/>
<protein>
    <recommendedName>
        <fullName evidence="3 13">Beta-ketoacyl-[acyl-carrier-protein] synthase III</fullName>
        <shortName evidence="13">Beta-ketoacyl-ACP synthase III</shortName>
        <shortName evidence="13">KAS III</shortName>
        <ecNumber evidence="3 13">2.3.1.180</ecNumber>
    </recommendedName>
    <alternativeName>
        <fullName evidence="13">3-oxoacyl-[acyl-carrier-protein] synthase 3</fullName>
    </alternativeName>
    <alternativeName>
        <fullName evidence="13">3-oxoacyl-[acyl-carrier-protein] synthase III</fullName>
    </alternativeName>
</protein>
<evidence type="ECO:0000256" key="6">
    <source>
        <dbReference type="ARBA" id="ARBA00022679"/>
    </source>
</evidence>
<comment type="function">
    <text evidence="13">Catalyzes the condensation reaction of fatty acid synthesis by the addition to an acyl acceptor of two carbons from malonyl-ACP. Catalyzes the first condensation reaction which initiates fatty acid synthesis and may therefore play a role in governing the total rate of fatty acid production. Possesses both acetoacetyl-ACP synthase and acetyl transacylase activities. Its substrate specificity determines the biosynthesis of branched-chain and/or straight-chain of fatty acids.</text>
</comment>
<comment type="subunit">
    <text evidence="13">Homodimer.</text>
</comment>
<evidence type="ECO:0000256" key="8">
    <source>
        <dbReference type="ARBA" id="ARBA00023098"/>
    </source>
</evidence>
<evidence type="ECO:0000256" key="2">
    <source>
        <dbReference type="ARBA" id="ARBA00008642"/>
    </source>
</evidence>
<gene>
    <name evidence="13" type="primary">fabH</name>
    <name evidence="16" type="ORF">BKIR_c135_0795</name>
</gene>
<dbReference type="CDD" id="cd00830">
    <property type="entry name" value="KAS_III"/>
    <property type="match status" value="1"/>
</dbReference>
<keyword evidence="8 13" id="KW-0443">Lipid metabolism</keyword>
<dbReference type="FunFam" id="3.40.47.10:FF:000004">
    <property type="entry name" value="3-oxoacyl-[acyl-carrier-protein] synthase 3"/>
    <property type="match status" value="1"/>
</dbReference>
<dbReference type="InterPro" id="IPR013751">
    <property type="entry name" value="ACP_syn_III_N"/>
</dbReference>
<comment type="subcellular location">
    <subcellularLocation>
        <location evidence="13">Cytoplasm</location>
    </subcellularLocation>
</comment>
<accession>G4M5D9</accession>
<comment type="similarity">
    <text evidence="2 13">Belongs to the thiolase-like superfamily. FabH family.</text>
</comment>
<dbReference type="Gene3D" id="3.40.47.10">
    <property type="match status" value="2"/>
</dbReference>
<proteinExistence type="inferred from homology"/>
<feature type="domain" description="Beta-ketoacyl-[acyl-carrier-protein] synthase III N-terminal" evidence="15">
    <location>
        <begin position="118"/>
        <end position="195"/>
    </location>
</feature>
<evidence type="ECO:0000256" key="1">
    <source>
        <dbReference type="ARBA" id="ARBA00005194"/>
    </source>
</evidence>
<dbReference type="PANTHER" id="PTHR34069:SF2">
    <property type="entry name" value="BETA-KETOACYL-[ACYL-CARRIER-PROTEIN] SYNTHASE III"/>
    <property type="match status" value="1"/>
</dbReference>
<dbReference type="EMBL" id="CAFE01000044">
    <property type="protein sequence ID" value="CCD36366.1"/>
    <property type="molecule type" value="Genomic_DNA"/>
</dbReference>
<name>G4M5D9_9BURK</name>
<evidence type="ECO:0000313" key="17">
    <source>
        <dbReference type="Proteomes" id="UP000003511"/>
    </source>
</evidence>
<evidence type="ECO:0000256" key="10">
    <source>
        <dbReference type="ARBA" id="ARBA00023268"/>
    </source>
</evidence>
<organism evidence="16 17">
    <name type="scientific">Candidatus Paraburkholderia kirkii UZHbot1</name>
    <dbReference type="NCBI Taxonomy" id="1055526"/>
    <lineage>
        <taxon>Bacteria</taxon>
        <taxon>Pseudomonadati</taxon>
        <taxon>Pseudomonadota</taxon>
        <taxon>Betaproteobacteria</taxon>
        <taxon>Burkholderiales</taxon>
        <taxon>Burkholderiaceae</taxon>
        <taxon>Paraburkholderia</taxon>
    </lineage>
</organism>
<comment type="pathway">
    <text evidence="1 13">Lipid metabolism; fatty acid biosynthesis.</text>
</comment>
<feature type="active site" evidence="13">
    <location>
        <position position="124"/>
    </location>
</feature>
<dbReference type="SUPFAM" id="SSF53901">
    <property type="entry name" value="Thiolase-like"/>
    <property type="match status" value="1"/>
</dbReference>
<dbReference type="AlphaFoldDB" id="G4M5D9"/>
<comment type="caution">
    <text evidence="16">The sequence shown here is derived from an EMBL/GenBank/DDBJ whole genome shotgun (WGS) entry which is preliminary data.</text>
</comment>